<protein>
    <submittedName>
        <fullName evidence="1">Uncharacterized protein</fullName>
    </submittedName>
</protein>
<evidence type="ECO:0000313" key="2">
    <source>
        <dbReference type="Proteomes" id="UP000199622"/>
    </source>
</evidence>
<accession>A0A1H4JAN3</accession>
<organism evidence="1 2">
    <name type="scientific">Amycolatopsis tolypomycina</name>
    <dbReference type="NCBI Taxonomy" id="208445"/>
    <lineage>
        <taxon>Bacteria</taxon>
        <taxon>Bacillati</taxon>
        <taxon>Actinomycetota</taxon>
        <taxon>Actinomycetes</taxon>
        <taxon>Pseudonocardiales</taxon>
        <taxon>Pseudonocardiaceae</taxon>
        <taxon>Amycolatopsis</taxon>
    </lineage>
</organism>
<reference evidence="2" key="1">
    <citation type="submission" date="2016-10" db="EMBL/GenBank/DDBJ databases">
        <authorList>
            <person name="Varghese N."/>
            <person name="Submissions S."/>
        </authorList>
    </citation>
    <scope>NUCLEOTIDE SEQUENCE [LARGE SCALE GENOMIC DNA]</scope>
    <source>
        <strain evidence="2">DSM 44544</strain>
    </source>
</reference>
<proteinExistence type="predicted"/>
<gene>
    <name evidence="1" type="ORF">SAMN04489727_1699</name>
</gene>
<dbReference type="RefSeq" id="WP_091305256.1">
    <property type="nucleotide sequence ID" value="NZ_FNSO01000003.1"/>
</dbReference>
<dbReference type="OrthoDB" id="10009320at2"/>
<dbReference type="Proteomes" id="UP000199622">
    <property type="component" value="Unassembled WGS sequence"/>
</dbReference>
<evidence type="ECO:0000313" key="1">
    <source>
        <dbReference type="EMBL" id="SEB43281.1"/>
    </source>
</evidence>
<dbReference type="AlphaFoldDB" id="A0A1H4JAN3"/>
<name>A0A1H4JAN3_9PSEU</name>
<dbReference type="EMBL" id="FNSO01000003">
    <property type="protein sequence ID" value="SEB43281.1"/>
    <property type="molecule type" value="Genomic_DNA"/>
</dbReference>
<sequence length="94" mass="9810">MTAPAPATPAEVPDGAEFVTRQRALHVCADGDPWCSCGLRHCGMRVLLDHLDHAEATIAAALAALLRGGQAHGDVRRAAIAVLQGKPIPIGEVR</sequence>
<dbReference type="STRING" id="208445.SAMN04489727_1699"/>
<keyword evidence="2" id="KW-1185">Reference proteome</keyword>